<reference evidence="1" key="2">
    <citation type="journal article" date="2021" name="Genome Biol. Evol.">
        <title>Developing a high-quality reference genome for a parasitic bivalve with doubly uniparental inheritance (Bivalvia: Unionida).</title>
        <authorList>
            <person name="Smith C.H."/>
        </authorList>
    </citation>
    <scope>NUCLEOTIDE SEQUENCE</scope>
    <source>
        <strain evidence="1">CHS0354</strain>
        <tissue evidence="1">Mantle</tissue>
    </source>
</reference>
<protein>
    <submittedName>
        <fullName evidence="1">Uncharacterized protein</fullName>
    </submittedName>
</protein>
<gene>
    <name evidence="1" type="ORF">CHS0354_013103</name>
</gene>
<reference evidence="1" key="1">
    <citation type="journal article" date="2021" name="Genome Biol. Evol.">
        <title>A High-Quality Reference Genome for a Parasitic Bivalve with Doubly Uniparental Inheritance (Bivalvia: Unionida).</title>
        <authorList>
            <person name="Smith C.H."/>
        </authorList>
    </citation>
    <scope>NUCLEOTIDE SEQUENCE</scope>
    <source>
        <strain evidence="1">CHS0354</strain>
    </source>
</reference>
<sequence>GMDGMHAVKLVTGKRMGMYGMEAAKLLTGEWMECKLQNYLQDGSVSFLCKKMDLVYVVSTPKVTNVELTELNEYQYASDADETIRVHIPPGSVSEPTPVSFKVLPPNEDVAQKVQSARSTYAILALSKCICVESKGKDLSLKKKATLQLPINIPDDTGDYELTLFVVKEDSVDEIKVPIEKSAGKTLSSEVSTMKT</sequence>
<keyword evidence="2" id="KW-1185">Reference proteome</keyword>
<reference evidence="1" key="3">
    <citation type="submission" date="2023-05" db="EMBL/GenBank/DDBJ databases">
        <authorList>
            <person name="Smith C.H."/>
        </authorList>
    </citation>
    <scope>NUCLEOTIDE SEQUENCE</scope>
    <source>
        <strain evidence="1">CHS0354</strain>
        <tissue evidence="1">Mantle</tissue>
    </source>
</reference>
<organism evidence="1 2">
    <name type="scientific">Potamilus streckersoni</name>
    <dbReference type="NCBI Taxonomy" id="2493646"/>
    <lineage>
        <taxon>Eukaryota</taxon>
        <taxon>Metazoa</taxon>
        <taxon>Spiralia</taxon>
        <taxon>Lophotrochozoa</taxon>
        <taxon>Mollusca</taxon>
        <taxon>Bivalvia</taxon>
        <taxon>Autobranchia</taxon>
        <taxon>Heteroconchia</taxon>
        <taxon>Palaeoheterodonta</taxon>
        <taxon>Unionida</taxon>
        <taxon>Unionoidea</taxon>
        <taxon>Unionidae</taxon>
        <taxon>Ambleminae</taxon>
        <taxon>Lampsilini</taxon>
        <taxon>Potamilus</taxon>
    </lineage>
</organism>
<evidence type="ECO:0000313" key="2">
    <source>
        <dbReference type="Proteomes" id="UP001195483"/>
    </source>
</evidence>
<dbReference type="AlphaFoldDB" id="A0AAE0S6W7"/>
<dbReference type="EMBL" id="JAEAOA010000797">
    <property type="protein sequence ID" value="KAK3586400.1"/>
    <property type="molecule type" value="Genomic_DNA"/>
</dbReference>
<proteinExistence type="predicted"/>
<accession>A0AAE0S6W7</accession>
<dbReference type="Proteomes" id="UP001195483">
    <property type="component" value="Unassembled WGS sequence"/>
</dbReference>
<feature type="non-terminal residue" evidence="1">
    <location>
        <position position="1"/>
    </location>
</feature>
<dbReference type="Gene3D" id="2.60.220.30">
    <property type="match status" value="1"/>
</dbReference>
<name>A0AAE0S6W7_9BIVA</name>
<evidence type="ECO:0000313" key="1">
    <source>
        <dbReference type="EMBL" id="KAK3586400.1"/>
    </source>
</evidence>
<comment type="caution">
    <text evidence="1">The sequence shown here is derived from an EMBL/GenBank/DDBJ whole genome shotgun (WGS) entry which is preliminary data.</text>
</comment>